<proteinExistence type="predicted"/>
<reference evidence="1" key="1">
    <citation type="submission" date="2018-02" db="EMBL/GenBank/DDBJ databases">
        <title>Rhizophora mucronata_Transcriptome.</title>
        <authorList>
            <person name="Meera S.P."/>
            <person name="Sreeshan A."/>
            <person name="Augustine A."/>
        </authorList>
    </citation>
    <scope>NUCLEOTIDE SEQUENCE</scope>
    <source>
        <tissue evidence="1">Leaf</tissue>
    </source>
</reference>
<organism evidence="1">
    <name type="scientific">Rhizophora mucronata</name>
    <name type="common">Asiatic mangrove</name>
    <dbReference type="NCBI Taxonomy" id="61149"/>
    <lineage>
        <taxon>Eukaryota</taxon>
        <taxon>Viridiplantae</taxon>
        <taxon>Streptophyta</taxon>
        <taxon>Embryophyta</taxon>
        <taxon>Tracheophyta</taxon>
        <taxon>Spermatophyta</taxon>
        <taxon>Magnoliopsida</taxon>
        <taxon>eudicotyledons</taxon>
        <taxon>Gunneridae</taxon>
        <taxon>Pentapetalae</taxon>
        <taxon>rosids</taxon>
        <taxon>fabids</taxon>
        <taxon>Malpighiales</taxon>
        <taxon>Rhizophoraceae</taxon>
        <taxon>Rhizophora</taxon>
    </lineage>
</organism>
<name>A0A2P2QXY0_RHIMU</name>
<accession>A0A2P2QXY0</accession>
<dbReference type="AlphaFoldDB" id="A0A2P2QXY0"/>
<protein>
    <submittedName>
        <fullName evidence="1">Uncharacterized protein</fullName>
    </submittedName>
</protein>
<evidence type="ECO:0000313" key="1">
    <source>
        <dbReference type="EMBL" id="MBX71869.1"/>
    </source>
</evidence>
<dbReference type="EMBL" id="GGEC01091385">
    <property type="protein sequence ID" value="MBX71869.1"/>
    <property type="molecule type" value="Transcribed_RNA"/>
</dbReference>
<sequence length="67" mass="7829">MVVNLHSTFSTSHYHWLLQSCKLFPILHLKLYDPVQKWFRNWSANTQRVTSIELPKLGPPQAPKLSV</sequence>